<dbReference type="PANTHER" id="PTHR24006:SF908">
    <property type="entry name" value="DEUBIQUITINATING APOPTOTIC INHIBITOR, ISOFORM A"/>
    <property type="match status" value="1"/>
</dbReference>
<dbReference type="InterPro" id="IPR028889">
    <property type="entry name" value="USP"/>
</dbReference>
<dbReference type="SUPFAM" id="SSF54001">
    <property type="entry name" value="Cysteine proteinases"/>
    <property type="match status" value="1"/>
</dbReference>
<proteinExistence type="predicted"/>
<feature type="region of interest" description="Disordered" evidence="1">
    <location>
        <begin position="592"/>
        <end position="612"/>
    </location>
</feature>
<dbReference type="PROSITE" id="PS00972">
    <property type="entry name" value="USP_1"/>
    <property type="match status" value="1"/>
</dbReference>
<dbReference type="InterPro" id="IPR050164">
    <property type="entry name" value="Peptidase_C19"/>
</dbReference>
<dbReference type="GO" id="GO:0005634">
    <property type="term" value="C:nucleus"/>
    <property type="evidence" value="ECO:0007669"/>
    <property type="project" value="TreeGrafter"/>
</dbReference>
<dbReference type="PROSITE" id="PS50235">
    <property type="entry name" value="USP_3"/>
    <property type="match status" value="1"/>
</dbReference>
<feature type="domain" description="USP" evidence="2">
    <location>
        <begin position="495"/>
        <end position="980"/>
    </location>
</feature>
<feature type="non-terminal residue" evidence="3">
    <location>
        <position position="1"/>
    </location>
</feature>
<gene>
    <name evidence="3" type="primary">ORF80929</name>
</gene>
<accession>A0A0B6ZWC7</accession>
<dbReference type="Pfam" id="PF21246">
    <property type="entry name" value="Usp38-like_N"/>
    <property type="match status" value="1"/>
</dbReference>
<dbReference type="Gene3D" id="3.90.70.10">
    <property type="entry name" value="Cysteine proteinases"/>
    <property type="match status" value="1"/>
</dbReference>
<dbReference type="AlphaFoldDB" id="A0A0B6ZWC7"/>
<protein>
    <recommendedName>
        <fullName evidence="2">USP domain-containing protein</fullName>
    </recommendedName>
</protein>
<evidence type="ECO:0000256" key="1">
    <source>
        <dbReference type="SAM" id="MobiDB-lite"/>
    </source>
</evidence>
<dbReference type="InterPro" id="IPR038765">
    <property type="entry name" value="Papain-like_cys_pep_sf"/>
</dbReference>
<feature type="compositionally biased region" description="Basic and acidic residues" evidence="1">
    <location>
        <begin position="1016"/>
        <end position="1025"/>
    </location>
</feature>
<dbReference type="InterPro" id="IPR018200">
    <property type="entry name" value="USP_CS"/>
</dbReference>
<evidence type="ECO:0000313" key="3">
    <source>
        <dbReference type="EMBL" id="CEK72060.1"/>
    </source>
</evidence>
<organism evidence="3">
    <name type="scientific">Arion vulgaris</name>
    <dbReference type="NCBI Taxonomy" id="1028688"/>
    <lineage>
        <taxon>Eukaryota</taxon>
        <taxon>Metazoa</taxon>
        <taxon>Spiralia</taxon>
        <taxon>Lophotrochozoa</taxon>
        <taxon>Mollusca</taxon>
        <taxon>Gastropoda</taxon>
        <taxon>Heterobranchia</taxon>
        <taxon>Euthyneura</taxon>
        <taxon>Panpulmonata</taxon>
        <taxon>Eupulmonata</taxon>
        <taxon>Stylommatophora</taxon>
        <taxon>Helicina</taxon>
        <taxon>Arionoidea</taxon>
        <taxon>Arionidae</taxon>
        <taxon>Arion</taxon>
    </lineage>
</organism>
<dbReference type="GO" id="GO:0005829">
    <property type="term" value="C:cytosol"/>
    <property type="evidence" value="ECO:0007669"/>
    <property type="project" value="TreeGrafter"/>
</dbReference>
<dbReference type="PANTHER" id="PTHR24006">
    <property type="entry name" value="UBIQUITIN CARBOXYL-TERMINAL HYDROLASE"/>
    <property type="match status" value="1"/>
</dbReference>
<feature type="compositionally biased region" description="Basic and acidic residues" evidence="1">
    <location>
        <begin position="592"/>
        <end position="603"/>
    </location>
</feature>
<dbReference type="GO" id="GO:0016579">
    <property type="term" value="P:protein deubiquitination"/>
    <property type="evidence" value="ECO:0007669"/>
    <property type="project" value="InterPro"/>
</dbReference>
<sequence>VWTIFLFVLDIRNQKRMGTWLKRSTSKKKYVFKHDSESMDQILEGLFNSDQPDKLKEALVNRICEQGTQGSNPENTVKGVLQVSNKWILNGTTSLQVVSGFRLFKTWGCHNLDIFKLFFTPNLVAEMLTNGYIGMAANVPLLLREGFRVMRHPGGRLDFDHFKVVQSNITKFVCKTQDRVVVRNVGLLIEEFAECLPPTENERTNFCLAIIHHLSVGVPPEKGEEVQKFVKYTDEIAIFLSRMWAPQSTSLLSNCLTTIFNIISASKVDEASEPAICLAAVVKHIPIEMANRIVKDVVTDKSITDESIEAAVSQIMEWLKWPTTQNVDLWLLCFLSELAVTHKYSLLVRIIEANTEQIAENLAYHKLRHASFKVLSYMLLGFQHSPGPFHKCLEKMPIIVHELRDEGTPQSVEFLKELSELIYDLMYQHTGFPELYEPVMDLIKDFPQPSVDAIKVKLNQIRWLSQTGCMDVMESVAPSHMISAVKQEKLELGKTGLENLGNTCYMNSVLQALYMCDQFRCGVISKIPAEKDGLLVNLQHVFAQLNQTSRPTIAPNKLLQSSRPPWFLPGHQQDCSEFLKYLLDQLHEEEKSSTLNSDMKKNTSSESISPNATIKLNTGSLSKTERKKATVMLTSVKMKTDEVPNFNPSGSSTIDVDKSSDLAPSLVETTFRGKVQTTLRCLACKQKSSIVESFADIPLAFPNSSRSSEYPQKNLAGGNSLPGADVTGESMQSELVTETELPKASEVEFSLNDLISFYLKPEKLTGDNKYHCDQCGKLQDGERSIQIIESPQYLILTLLRFSYDTKLQTRTKIFQDVHYPRTLALPVCEEPFPFKDSKVDLLKQHSRNNSSTTVTNGSTTTDSYLAKLEDIAKCLAPTCENLSPGSKSTHLYGLSGVIVHSGASSECGHYYCYARHSQAGQVDTGLLDKVDENLDHLDLLPDQWYNFNDNRVSYATFDSFSNVTKKFSKDTVYVLIYRKLGIGNQGFSMNTEATLRPDLRDAVIKDNEAYLKEQELEARAREEQRRRRSSSVNSANLNHWRSKDNDDDSDNPNRGHPGYTDGGLDISGSRFVF</sequence>
<dbReference type="InterPro" id="IPR049407">
    <property type="entry name" value="Usp38-like_N"/>
</dbReference>
<dbReference type="PROSITE" id="PS00973">
    <property type="entry name" value="USP_2"/>
    <property type="match status" value="1"/>
</dbReference>
<name>A0A0B6ZWC7_9EUPU</name>
<evidence type="ECO:0000259" key="2">
    <source>
        <dbReference type="PROSITE" id="PS50235"/>
    </source>
</evidence>
<dbReference type="EMBL" id="HACG01025195">
    <property type="protein sequence ID" value="CEK72060.1"/>
    <property type="molecule type" value="Transcribed_RNA"/>
</dbReference>
<reference evidence="3" key="1">
    <citation type="submission" date="2014-12" db="EMBL/GenBank/DDBJ databases">
        <title>Insight into the proteome of Arion vulgaris.</title>
        <authorList>
            <person name="Aradska J."/>
            <person name="Bulat T."/>
            <person name="Smidak R."/>
            <person name="Sarate P."/>
            <person name="Gangsoo J."/>
            <person name="Sialana F."/>
            <person name="Bilban M."/>
            <person name="Lubec G."/>
        </authorList>
    </citation>
    <scope>NUCLEOTIDE SEQUENCE</scope>
    <source>
        <tissue evidence="3">Skin</tissue>
    </source>
</reference>
<feature type="compositionally biased region" description="Polar residues" evidence="1">
    <location>
        <begin position="1030"/>
        <end position="1039"/>
    </location>
</feature>
<dbReference type="InterPro" id="IPR001394">
    <property type="entry name" value="Peptidase_C19_UCH"/>
</dbReference>
<dbReference type="Pfam" id="PF00443">
    <property type="entry name" value="UCH"/>
    <property type="match status" value="1"/>
</dbReference>
<feature type="region of interest" description="Disordered" evidence="1">
    <location>
        <begin position="1016"/>
        <end position="1068"/>
    </location>
</feature>
<dbReference type="GO" id="GO:0004843">
    <property type="term" value="F:cysteine-type deubiquitinase activity"/>
    <property type="evidence" value="ECO:0007669"/>
    <property type="project" value="InterPro"/>
</dbReference>